<reference evidence="1" key="2">
    <citation type="journal article" date="2015" name="Data Brief">
        <title>Shoot transcriptome of the giant reed, Arundo donax.</title>
        <authorList>
            <person name="Barrero R.A."/>
            <person name="Guerrero F.D."/>
            <person name="Moolhuijzen P."/>
            <person name="Goolsby J.A."/>
            <person name="Tidwell J."/>
            <person name="Bellgard S.E."/>
            <person name="Bellgard M.I."/>
        </authorList>
    </citation>
    <scope>NUCLEOTIDE SEQUENCE</scope>
    <source>
        <tissue evidence="1">Shoot tissue taken approximately 20 cm above the soil surface</tissue>
    </source>
</reference>
<sequence length="30" mass="3408">MRIVICLYPSIGLSPYLCVFNALELHVVIM</sequence>
<dbReference type="AlphaFoldDB" id="A0A0A8XS25"/>
<name>A0A0A8XS25_ARUDO</name>
<accession>A0A0A8XS25</accession>
<evidence type="ECO:0000313" key="1">
    <source>
        <dbReference type="EMBL" id="JAD16764.1"/>
    </source>
</evidence>
<protein>
    <submittedName>
        <fullName evidence="1">Uncharacterized protein</fullName>
    </submittedName>
</protein>
<reference evidence="1" key="1">
    <citation type="submission" date="2014-09" db="EMBL/GenBank/DDBJ databases">
        <authorList>
            <person name="Magalhaes I.L.F."/>
            <person name="Oliveira U."/>
            <person name="Santos F.R."/>
            <person name="Vidigal T.H.D.A."/>
            <person name="Brescovit A.D."/>
            <person name="Santos A.J."/>
        </authorList>
    </citation>
    <scope>NUCLEOTIDE SEQUENCE</scope>
    <source>
        <tissue evidence="1">Shoot tissue taken approximately 20 cm above the soil surface</tissue>
    </source>
</reference>
<proteinExistence type="predicted"/>
<organism evidence="1">
    <name type="scientific">Arundo donax</name>
    <name type="common">Giant reed</name>
    <name type="synonym">Donax arundinaceus</name>
    <dbReference type="NCBI Taxonomy" id="35708"/>
    <lineage>
        <taxon>Eukaryota</taxon>
        <taxon>Viridiplantae</taxon>
        <taxon>Streptophyta</taxon>
        <taxon>Embryophyta</taxon>
        <taxon>Tracheophyta</taxon>
        <taxon>Spermatophyta</taxon>
        <taxon>Magnoliopsida</taxon>
        <taxon>Liliopsida</taxon>
        <taxon>Poales</taxon>
        <taxon>Poaceae</taxon>
        <taxon>PACMAD clade</taxon>
        <taxon>Arundinoideae</taxon>
        <taxon>Arundineae</taxon>
        <taxon>Arundo</taxon>
    </lineage>
</organism>
<dbReference type="EMBL" id="GBRH01281131">
    <property type="protein sequence ID" value="JAD16764.1"/>
    <property type="molecule type" value="Transcribed_RNA"/>
</dbReference>